<organism evidence="1 2">
    <name type="scientific">Stegodyphus mimosarum</name>
    <name type="common">African social velvet spider</name>
    <dbReference type="NCBI Taxonomy" id="407821"/>
    <lineage>
        <taxon>Eukaryota</taxon>
        <taxon>Metazoa</taxon>
        <taxon>Ecdysozoa</taxon>
        <taxon>Arthropoda</taxon>
        <taxon>Chelicerata</taxon>
        <taxon>Arachnida</taxon>
        <taxon>Araneae</taxon>
        <taxon>Araneomorphae</taxon>
        <taxon>Entelegynae</taxon>
        <taxon>Eresoidea</taxon>
        <taxon>Eresidae</taxon>
        <taxon>Stegodyphus</taxon>
    </lineage>
</organism>
<evidence type="ECO:0000313" key="1">
    <source>
        <dbReference type="EMBL" id="KFM73820.1"/>
    </source>
</evidence>
<feature type="non-terminal residue" evidence="1">
    <location>
        <position position="41"/>
    </location>
</feature>
<dbReference type="AlphaFoldDB" id="A0A087U8Y1"/>
<protein>
    <submittedName>
        <fullName evidence="1">Uncharacterized protein</fullName>
    </submittedName>
</protein>
<gene>
    <name evidence="1" type="ORF">X975_13228</name>
</gene>
<reference evidence="1 2" key="1">
    <citation type="submission" date="2013-11" db="EMBL/GenBank/DDBJ databases">
        <title>Genome sequencing of Stegodyphus mimosarum.</title>
        <authorList>
            <person name="Bechsgaard J."/>
        </authorList>
    </citation>
    <scope>NUCLEOTIDE SEQUENCE [LARGE SCALE GENOMIC DNA]</scope>
</reference>
<keyword evidence="2" id="KW-1185">Reference proteome</keyword>
<accession>A0A087U8Y1</accession>
<dbReference type="Proteomes" id="UP000054359">
    <property type="component" value="Unassembled WGS sequence"/>
</dbReference>
<dbReference type="EMBL" id="KK118779">
    <property type="protein sequence ID" value="KFM73820.1"/>
    <property type="molecule type" value="Genomic_DNA"/>
</dbReference>
<proteinExistence type="predicted"/>
<evidence type="ECO:0000313" key="2">
    <source>
        <dbReference type="Proteomes" id="UP000054359"/>
    </source>
</evidence>
<name>A0A087U8Y1_STEMI</name>
<sequence>MIALLLPDQPSPEALRVCPLYIPRHVQYRRAQVILEQAPGQ</sequence>